<name>A0ABP1RLM4_9HEXA</name>
<comment type="cofactor">
    <cofactor evidence="1">
        <name>FAD</name>
        <dbReference type="ChEBI" id="CHEBI:57692"/>
    </cofactor>
</comment>
<comment type="caution">
    <text evidence="7">The sequence shown here is derived from an EMBL/GenBank/DDBJ whole genome shotgun (WGS) entry which is preliminary data.</text>
</comment>
<evidence type="ECO:0000256" key="3">
    <source>
        <dbReference type="ARBA" id="ARBA00022630"/>
    </source>
</evidence>
<keyword evidence="8" id="KW-1185">Reference proteome</keyword>
<dbReference type="Gene3D" id="3.30.560.10">
    <property type="entry name" value="Glucose Oxidase, domain 3"/>
    <property type="match status" value="1"/>
</dbReference>
<accession>A0ABP1RLM4</accession>
<dbReference type="Gene3D" id="3.50.50.60">
    <property type="entry name" value="FAD/NAD(P)-binding domain"/>
    <property type="match status" value="1"/>
</dbReference>
<evidence type="ECO:0000256" key="4">
    <source>
        <dbReference type="ARBA" id="ARBA00022827"/>
    </source>
</evidence>
<dbReference type="PANTHER" id="PTHR11552">
    <property type="entry name" value="GLUCOSE-METHANOL-CHOLINE GMC OXIDOREDUCTASE"/>
    <property type="match status" value="1"/>
</dbReference>
<gene>
    <name evidence="7" type="ORF">ODALV1_LOCUS23646</name>
</gene>
<dbReference type="SUPFAM" id="SSF54373">
    <property type="entry name" value="FAD-linked reductases, C-terminal domain"/>
    <property type="match status" value="1"/>
</dbReference>
<keyword evidence="3" id="KW-0285">Flavoprotein</keyword>
<protein>
    <recommendedName>
        <fullName evidence="9">Oxygen-dependent choline dehydrogenase</fullName>
    </recommendedName>
</protein>
<evidence type="ECO:0008006" key="9">
    <source>
        <dbReference type="Google" id="ProtNLM"/>
    </source>
</evidence>
<dbReference type="InterPro" id="IPR036188">
    <property type="entry name" value="FAD/NAD-bd_sf"/>
</dbReference>
<evidence type="ECO:0000313" key="8">
    <source>
        <dbReference type="Proteomes" id="UP001642540"/>
    </source>
</evidence>
<comment type="similarity">
    <text evidence="2">Belongs to the GMC oxidoreductase family.</text>
</comment>
<dbReference type="PIRSF" id="PIRSF000137">
    <property type="entry name" value="Alcohol_oxidase"/>
    <property type="match status" value="1"/>
</dbReference>
<evidence type="ECO:0000259" key="6">
    <source>
        <dbReference type="Pfam" id="PF05199"/>
    </source>
</evidence>
<dbReference type="Pfam" id="PF05199">
    <property type="entry name" value="GMC_oxred_C"/>
    <property type="match status" value="1"/>
</dbReference>
<evidence type="ECO:0000259" key="5">
    <source>
        <dbReference type="Pfam" id="PF00732"/>
    </source>
</evidence>
<feature type="domain" description="Glucose-methanol-choline oxidoreductase C-terminal" evidence="6">
    <location>
        <begin position="444"/>
        <end position="588"/>
    </location>
</feature>
<reference evidence="7 8" key="1">
    <citation type="submission" date="2024-08" db="EMBL/GenBank/DDBJ databases">
        <authorList>
            <person name="Cucini C."/>
            <person name="Frati F."/>
        </authorList>
    </citation>
    <scope>NUCLEOTIDE SEQUENCE [LARGE SCALE GENOMIC DNA]</scope>
</reference>
<dbReference type="Proteomes" id="UP001642540">
    <property type="component" value="Unassembled WGS sequence"/>
</dbReference>
<dbReference type="EMBL" id="CAXLJM020000081">
    <property type="protein sequence ID" value="CAL8130264.1"/>
    <property type="molecule type" value="Genomic_DNA"/>
</dbReference>
<evidence type="ECO:0000256" key="2">
    <source>
        <dbReference type="ARBA" id="ARBA00010790"/>
    </source>
</evidence>
<dbReference type="InterPro" id="IPR012132">
    <property type="entry name" value="GMC_OxRdtase"/>
</dbReference>
<dbReference type="Pfam" id="PF00732">
    <property type="entry name" value="GMC_oxred_N"/>
    <property type="match status" value="1"/>
</dbReference>
<sequence length="605" mass="67738">MVKLASVVFGSVPLLISLYAKKYLEEDKKRTLDELERDLNLPRIKNYDFVVVGSGSAGCVIASRLSEKYSVLLLEAGGQPVPASQVPHFIKYVGYDPGTNYFWPSLPQRHASQDTGGIITCHLGKMLGGSGSHNDMGHNRGSPKDYDNYARLLNDSSWSYSNVLQFFKKNENFIGKLFTEDYLDNYGHNGPITVDTDTPPILPIWFDLGRELGFPIADPNGHQTESFTPLCKAMKRGQRSSSYNEMIKPYMNSRENLTVHQYSVATQVLIDNDKKAYGILYERHGIPQIAHASREIVISSGIFSSPLLLMKSGVGPRDQLEEAGIPVKHELPSLGQNLGDHLMFTLRDIQYNDSIKPFIPTMPEEIEFEKMLKNYHENGEGFIANPIVGPQAFVVSSRAKQDGEEDWPDFQVVFHPSCPNRDDDDANSSKINSCIHLFLTRTKSRGSLRLNTTAYKHDGVRNEDVKLALIDFKMFEGEGASDMDVMLEGIDFMLRLINSETMKKYGAVYNGTKHPACGAHEFLSRDYWRCVLRQQVGSAYHGVGTCSLGSVLDSKFRVNGISNLRVVDASVFPAPPNSNLNGPVMMIAEKAASDILQFWKWQRKK</sequence>
<dbReference type="SUPFAM" id="SSF51905">
    <property type="entry name" value="FAD/NAD(P)-binding domain"/>
    <property type="match status" value="1"/>
</dbReference>
<evidence type="ECO:0000313" key="7">
    <source>
        <dbReference type="EMBL" id="CAL8130264.1"/>
    </source>
</evidence>
<dbReference type="InterPro" id="IPR007867">
    <property type="entry name" value="GMC_OxRtase_C"/>
</dbReference>
<evidence type="ECO:0000256" key="1">
    <source>
        <dbReference type="ARBA" id="ARBA00001974"/>
    </source>
</evidence>
<dbReference type="InterPro" id="IPR000172">
    <property type="entry name" value="GMC_OxRdtase_N"/>
</dbReference>
<organism evidence="7 8">
    <name type="scientific">Orchesella dallaii</name>
    <dbReference type="NCBI Taxonomy" id="48710"/>
    <lineage>
        <taxon>Eukaryota</taxon>
        <taxon>Metazoa</taxon>
        <taxon>Ecdysozoa</taxon>
        <taxon>Arthropoda</taxon>
        <taxon>Hexapoda</taxon>
        <taxon>Collembola</taxon>
        <taxon>Entomobryomorpha</taxon>
        <taxon>Entomobryoidea</taxon>
        <taxon>Orchesellidae</taxon>
        <taxon>Orchesellinae</taxon>
        <taxon>Orchesella</taxon>
    </lineage>
</organism>
<keyword evidence="4" id="KW-0274">FAD</keyword>
<proteinExistence type="inferred from homology"/>
<feature type="domain" description="Glucose-methanol-choline oxidoreductase N-terminal" evidence="5">
    <location>
        <begin position="47"/>
        <end position="342"/>
    </location>
</feature>
<dbReference type="PANTHER" id="PTHR11552:SF147">
    <property type="entry name" value="CHOLINE DEHYDROGENASE, MITOCHONDRIAL"/>
    <property type="match status" value="1"/>
</dbReference>